<evidence type="ECO:0008006" key="2">
    <source>
        <dbReference type="Google" id="ProtNLM"/>
    </source>
</evidence>
<accession>A0A1B6J8E9</accession>
<evidence type="ECO:0000313" key="1">
    <source>
        <dbReference type="EMBL" id="JAS95447.1"/>
    </source>
</evidence>
<organism evidence="1">
    <name type="scientific">Homalodisca liturata</name>
    <dbReference type="NCBI Taxonomy" id="320908"/>
    <lineage>
        <taxon>Eukaryota</taxon>
        <taxon>Metazoa</taxon>
        <taxon>Ecdysozoa</taxon>
        <taxon>Arthropoda</taxon>
        <taxon>Hexapoda</taxon>
        <taxon>Insecta</taxon>
        <taxon>Pterygota</taxon>
        <taxon>Neoptera</taxon>
        <taxon>Paraneoptera</taxon>
        <taxon>Hemiptera</taxon>
        <taxon>Auchenorrhyncha</taxon>
        <taxon>Membracoidea</taxon>
        <taxon>Cicadellidae</taxon>
        <taxon>Cicadellinae</taxon>
        <taxon>Proconiini</taxon>
        <taxon>Homalodisca</taxon>
    </lineage>
</organism>
<sequence length="144" mass="15904">MLLCAVRLLHTVGHRISVLSSTGRTLPLRPVCSSDPSSLWDHLHRISHAVHLCCIEDTIVSKGDMSGWVVVGVSGVTCGGKTTFATALHQAYTGSVIIHQDHYFLPIDDPRHILVPELGHLNWEIPSSLDMNRMYKDVDSVLSR</sequence>
<protein>
    <recommendedName>
        <fullName evidence="2">Phosphoribulokinase/uridine kinase domain-containing protein</fullName>
    </recommendedName>
</protein>
<name>A0A1B6J8E9_9HEMI</name>
<dbReference type="AlphaFoldDB" id="A0A1B6J8E9"/>
<gene>
    <name evidence="1" type="ORF">g.45942</name>
</gene>
<dbReference type="Gene3D" id="3.40.50.300">
    <property type="entry name" value="P-loop containing nucleotide triphosphate hydrolases"/>
    <property type="match status" value="1"/>
</dbReference>
<reference evidence="1" key="1">
    <citation type="submission" date="2015-11" db="EMBL/GenBank/DDBJ databases">
        <title>De novo transcriptome assembly of four potential Pierce s Disease insect vectors from Arizona vineyards.</title>
        <authorList>
            <person name="Tassone E.E."/>
        </authorList>
    </citation>
    <scope>NUCLEOTIDE SEQUENCE</scope>
</reference>
<dbReference type="EMBL" id="GECU01012259">
    <property type="protein sequence ID" value="JAS95447.1"/>
    <property type="molecule type" value="Transcribed_RNA"/>
</dbReference>
<dbReference type="InterPro" id="IPR027417">
    <property type="entry name" value="P-loop_NTPase"/>
</dbReference>
<dbReference type="SUPFAM" id="SSF52540">
    <property type="entry name" value="P-loop containing nucleoside triphosphate hydrolases"/>
    <property type="match status" value="1"/>
</dbReference>
<proteinExistence type="predicted"/>